<evidence type="ECO:0000259" key="2">
    <source>
        <dbReference type="Pfam" id="PF13439"/>
    </source>
</evidence>
<dbReference type="EC" id="2.4.-.-" evidence="3"/>
<evidence type="ECO:0000313" key="4">
    <source>
        <dbReference type="Proteomes" id="UP001302329"/>
    </source>
</evidence>
<dbReference type="PANTHER" id="PTHR45947">
    <property type="entry name" value="SULFOQUINOVOSYL TRANSFERASE SQD2"/>
    <property type="match status" value="1"/>
</dbReference>
<dbReference type="Gene3D" id="3.40.50.2000">
    <property type="entry name" value="Glycogen Phosphorylase B"/>
    <property type="match status" value="2"/>
</dbReference>
<dbReference type="Pfam" id="PF00534">
    <property type="entry name" value="Glycos_transf_1"/>
    <property type="match status" value="1"/>
</dbReference>
<protein>
    <submittedName>
        <fullName evidence="3">Glycosyltransferase family 4 protein</fullName>
        <ecNumber evidence="3">2.4.-.-</ecNumber>
    </submittedName>
</protein>
<dbReference type="InterPro" id="IPR050194">
    <property type="entry name" value="Glycosyltransferase_grp1"/>
</dbReference>
<feature type="domain" description="Glycosyl transferase family 1" evidence="1">
    <location>
        <begin position="198"/>
        <end position="355"/>
    </location>
</feature>
<dbReference type="InterPro" id="IPR001296">
    <property type="entry name" value="Glyco_trans_1"/>
</dbReference>
<organism evidence="3 4">
    <name type="scientific">Cyanobium gracile UHCC 0281</name>
    <dbReference type="NCBI Taxonomy" id="3110309"/>
    <lineage>
        <taxon>Bacteria</taxon>
        <taxon>Bacillati</taxon>
        <taxon>Cyanobacteriota</taxon>
        <taxon>Cyanophyceae</taxon>
        <taxon>Synechococcales</taxon>
        <taxon>Prochlorococcaceae</taxon>
        <taxon>Cyanobium</taxon>
    </lineage>
</organism>
<keyword evidence="3" id="KW-0808">Transferase</keyword>
<keyword evidence="4" id="KW-1185">Reference proteome</keyword>
<reference evidence="3 4" key="1">
    <citation type="submission" date="2023-12" db="EMBL/GenBank/DDBJ databases">
        <title>Baltic Sea Cyanobacteria.</title>
        <authorList>
            <person name="Delbaje E."/>
            <person name="Fewer D.P."/>
            <person name="Shishido T.K."/>
        </authorList>
    </citation>
    <scope>NUCLEOTIDE SEQUENCE [LARGE SCALE GENOMIC DNA]</scope>
    <source>
        <strain evidence="3 4">UHCC 0281</strain>
    </source>
</reference>
<dbReference type="Pfam" id="PF13439">
    <property type="entry name" value="Glyco_transf_4"/>
    <property type="match status" value="1"/>
</dbReference>
<evidence type="ECO:0000313" key="3">
    <source>
        <dbReference type="EMBL" id="MEA5440936.1"/>
    </source>
</evidence>
<evidence type="ECO:0000259" key="1">
    <source>
        <dbReference type="Pfam" id="PF00534"/>
    </source>
</evidence>
<sequence>MAGDPSQLRIALTAPRLDPESGGLARWVGQFAAHLERRGHDVHLIGFETGPAVISAEVHRLRDPGDPWARAREVATCLARLRPDLVHDSGVAPRADVFQPATGSERMSERAVIAAGGPGHRLKARVSPKVFLRHRAMASLERHQCRGAGAVIAMSALVRDLLLGLQPLPVDRIQVIHNGVDTQVFHPEVRQRRRLSARRSLGVGEEPMFLLVAHNLLLKGADTAIAALARLPAGSGVRLAIAGGDADTPWRQRVRRAGLEDRVLFLGPGQDIPLLHAAADALVHPTRWDACSLVTIEAMASGLPVITTPRNGAGELITDGHSGFIVPADAEDVLADRMQQLLDAPLRTRMGEAARVAALPHDLDSSLSAVEAELLACRCRPRC</sequence>
<feature type="domain" description="Glycosyltransferase subfamily 4-like N-terminal" evidence="2">
    <location>
        <begin position="22"/>
        <end position="183"/>
    </location>
</feature>
<dbReference type="EMBL" id="JAYGHY010000001">
    <property type="protein sequence ID" value="MEA5440936.1"/>
    <property type="molecule type" value="Genomic_DNA"/>
</dbReference>
<gene>
    <name evidence="3" type="ORF">VB739_00035</name>
</gene>
<proteinExistence type="predicted"/>
<dbReference type="CDD" id="cd03801">
    <property type="entry name" value="GT4_PimA-like"/>
    <property type="match status" value="1"/>
</dbReference>
<dbReference type="Proteomes" id="UP001302329">
    <property type="component" value="Unassembled WGS sequence"/>
</dbReference>
<comment type="caution">
    <text evidence="3">The sequence shown here is derived from an EMBL/GenBank/DDBJ whole genome shotgun (WGS) entry which is preliminary data.</text>
</comment>
<dbReference type="PANTHER" id="PTHR45947:SF3">
    <property type="entry name" value="SULFOQUINOVOSYL TRANSFERASE SQD2"/>
    <property type="match status" value="1"/>
</dbReference>
<dbReference type="SUPFAM" id="SSF53756">
    <property type="entry name" value="UDP-Glycosyltransferase/glycogen phosphorylase"/>
    <property type="match status" value="1"/>
</dbReference>
<keyword evidence="3" id="KW-0328">Glycosyltransferase</keyword>
<dbReference type="InterPro" id="IPR028098">
    <property type="entry name" value="Glyco_trans_4-like_N"/>
</dbReference>
<name>A0ABU5SR55_9CYAN</name>
<dbReference type="GO" id="GO:0016757">
    <property type="term" value="F:glycosyltransferase activity"/>
    <property type="evidence" value="ECO:0007669"/>
    <property type="project" value="UniProtKB-KW"/>
</dbReference>
<dbReference type="RefSeq" id="WP_323355110.1">
    <property type="nucleotide sequence ID" value="NZ_JAYGHY010000001.1"/>
</dbReference>
<accession>A0ABU5SR55</accession>